<reference evidence="1" key="1">
    <citation type="submission" date="2021-01" db="EMBL/GenBank/DDBJ databases">
        <title>Phytophthora aleatoria, a newly-described species from Pinus radiata is distinct from Phytophthora cactorum isolates based on comparative genomics.</title>
        <authorList>
            <person name="Mcdougal R."/>
            <person name="Panda P."/>
            <person name="Williams N."/>
            <person name="Studholme D.J."/>
        </authorList>
    </citation>
    <scope>NUCLEOTIDE SEQUENCE</scope>
    <source>
        <strain evidence="1">NZFS 4037</strain>
    </source>
</reference>
<gene>
    <name evidence="1" type="ORF">JG688_00006026</name>
</gene>
<evidence type="ECO:0000313" key="2">
    <source>
        <dbReference type="Proteomes" id="UP000709295"/>
    </source>
</evidence>
<name>A0A8J5M964_9STRA</name>
<proteinExistence type="predicted"/>
<keyword evidence="2" id="KW-1185">Reference proteome</keyword>
<evidence type="ECO:0000313" key="1">
    <source>
        <dbReference type="EMBL" id="KAG6968006.1"/>
    </source>
</evidence>
<sequence length="112" mass="12317">MALAIVLPVVLSVVLIMLMLKFVPGLLNAFRSLCSRQQDENTKAYIDLEEYSPFDTPTTAMHPELRVIARPPRSPRVMTSLVSPIKTGCSSPKRAIRASTLSSVKAMSSLWA</sequence>
<comment type="caution">
    <text evidence="1">The sequence shown here is derived from an EMBL/GenBank/DDBJ whole genome shotgun (WGS) entry which is preliminary data.</text>
</comment>
<organism evidence="1 2">
    <name type="scientific">Phytophthora aleatoria</name>
    <dbReference type="NCBI Taxonomy" id="2496075"/>
    <lineage>
        <taxon>Eukaryota</taxon>
        <taxon>Sar</taxon>
        <taxon>Stramenopiles</taxon>
        <taxon>Oomycota</taxon>
        <taxon>Peronosporomycetes</taxon>
        <taxon>Peronosporales</taxon>
        <taxon>Peronosporaceae</taxon>
        <taxon>Phytophthora</taxon>
    </lineage>
</organism>
<dbReference type="EMBL" id="JAENGY010000253">
    <property type="protein sequence ID" value="KAG6968006.1"/>
    <property type="molecule type" value="Genomic_DNA"/>
</dbReference>
<accession>A0A8J5M964</accession>
<dbReference type="Proteomes" id="UP000709295">
    <property type="component" value="Unassembled WGS sequence"/>
</dbReference>
<dbReference type="AlphaFoldDB" id="A0A8J5M964"/>
<protein>
    <submittedName>
        <fullName evidence="1">Uncharacterized protein</fullName>
    </submittedName>
</protein>